<proteinExistence type="inferred from homology"/>
<evidence type="ECO:0000313" key="5">
    <source>
        <dbReference type="EMBL" id="KFB49720.1"/>
    </source>
</evidence>
<keyword evidence="2" id="KW-0677">Repeat</keyword>
<dbReference type="SUPFAM" id="SSF63825">
    <property type="entry name" value="YWTD domain"/>
    <property type="match status" value="1"/>
</dbReference>
<dbReference type="InterPro" id="IPR001254">
    <property type="entry name" value="Trypsin_dom"/>
</dbReference>
<dbReference type="GO" id="GO:0004252">
    <property type="term" value="F:serine-type endopeptidase activity"/>
    <property type="evidence" value="ECO:0007669"/>
    <property type="project" value="InterPro"/>
</dbReference>
<dbReference type="GO" id="GO:0042813">
    <property type="term" value="F:Wnt receptor activity"/>
    <property type="evidence" value="ECO:0007669"/>
    <property type="project" value="TreeGrafter"/>
</dbReference>
<evidence type="ECO:0000256" key="3">
    <source>
        <dbReference type="ARBA" id="ARBA00024195"/>
    </source>
</evidence>
<reference evidence="6" key="2">
    <citation type="submission" date="2020-05" db="UniProtKB">
        <authorList>
            <consortium name="EnsemblMetazoa"/>
        </authorList>
    </citation>
    <scope>IDENTIFICATION</scope>
</reference>
<keyword evidence="7" id="KW-1185">Reference proteome</keyword>
<organism evidence="5">
    <name type="scientific">Anopheles sinensis</name>
    <name type="common">Mosquito</name>
    <dbReference type="NCBI Taxonomy" id="74873"/>
    <lineage>
        <taxon>Eukaryota</taxon>
        <taxon>Metazoa</taxon>
        <taxon>Ecdysozoa</taxon>
        <taxon>Arthropoda</taxon>
        <taxon>Hexapoda</taxon>
        <taxon>Insecta</taxon>
        <taxon>Pterygota</taxon>
        <taxon>Neoptera</taxon>
        <taxon>Endopterygota</taxon>
        <taxon>Diptera</taxon>
        <taxon>Nematocera</taxon>
        <taxon>Culicoidea</taxon>
        <taxon>Culicidae</taxon>
        <taxon>Anophelinae</taxon>
        <taxon>Anopheles</taxon>
    </lineage>
</organism>
<dbReference type="InterPro" id="IPR050778">
    <property type="entry name" value="Cueball_EGF_LRP_Nidogen"/>
</dbReference>
<dbReference type="AlphaFoldDB" id="A0A084WHM6"/>
<feature type="domain" description="Peptidase S1" evidence="4">
    <location>
        <begin position="1"/>
        <end position="140"/>
    </location>
</feature>
<dbReference type="SUPFAM" id="SSF50494">
    <property type="entry name" value="Trypsin-like serine proteases"/>
    <property type="match status" value="1"/>
</dbReference>
<dbReference type="GO" id="GO:0017147">
    <property type="term" value="F:Wnt-protein binding"/>
    <property type="evidence" value="ECO:0007669"/>
    <property type="project" value="TreeGrafter"/>
</dbReference>
<dbReference type="SMART" id="SM00135">
    <property type="entry name" value="LY"/>
    <property type="match status" value="2"/>
</dbReference>
<dbReference type="InterPro" id="IPR011042">
    <property type="entry name" value="6-blade_b-propeller_TolB-like"/>
</dbReference>
<dbReference type="STRING" id="74873.A0A084WHM6"/>
<evidence type="ECO:0000313" key="7">
    <source>
        <dbReference type="Proteomes" id="UP000030765"/>
    </source>
</evidence>
<sequence length="367" mass="41903">MTDFVQPACLLAEDEAQHFIVGKQGTIVGFGMTENDPVSEYLQEANLTVVEGLKCLEGARDYLSKVLTCNMFCSRGRLGVSACSGDSGGGMFFLRNETWYVRGIVSFIASPLYDGSCANSNFTVFTDVNKYLYWIMQFTIPKEIDNGIDSDFMLLSATHGMYSIGLSSGNKYNWHPKYGRNTVFDCKEGRSYGIEDNGVIFSVNHNGEDRKEFIRIEDEITCLAVDWIGRRLYWHNRSKKMIEVASLDDPYKRTVLISNIRSAPDMVVDPHRGKLYWADRFIVDSLRWSNLDGTNRRTLLTHRRNLYISSIKVLMRTGELCYSDLRSNQIGCINGYRNQIRNITTTDWSPFGLALTDSLFYWLKKYG</sequence>
<dbReference type="EnsemblMetazoa" id="ASIC018372-RA">
    <property type="protein sequence ID" value="ASIC018372-PA"/>
    <property type="gene ID" value="ASIC018372"/>
</dbReference>
<dbReference type="EMBL" id="ATLV01023858">
    <property type="status" value="NOT_ANNOTATED_CDS"/>
    <property type="molecule type" value="Genomic_DNA"/>
</dbReference>
<dbReference type="GO" id="GO:0005886">
    <property type="term" value="C:plasma membrane"/>
    <property type="evidence" value="ECO:0007669"/>
    <property type="project" value="TreeGrafter"/>
</dbReference>
<dbReference type="VEuPathDB" id="VectorBase:ASIC018372"/>
<dbReference type="Gene3D" id="2.40.10.10">
    <property type="entry name" value="Trypsin-like serine proteases"/>
    <property type="match status" value="1"/>
</dbReference>
<evidence type="ECO:0000259" key="4">
    <source>
        <dbReference type="PROSITE" id="PS50240"/>
    </source>
</evidence>
<dbReference type="PANTHER" id="PTHR46513:SF13">
    <property type="entry name" value="EGF-LIKE DOMAIN-CONTAINING PROTEIN"/>
    <property type="match status" value="1"/>
</dbReference>
<evidence type="ECO:0000256" key="2">
    <source>
        <dbReference type="ARBA" id="ARBA00022737"/>
    </source>
</evidence>
<dbReference type="GO" id="GO:0006508">
    <property type="term" value="P:proteolysis"/>
    <property type="evidence" value="ECO:0007669"/>
    <property type="project" value="InterPro"/>
</dbReference>
<dbReference type="VEuPathDB" id="VectorBase:ASIS002289"/>
<reference evidence="5 7" key="1">
    <citation type="journal article" date="2014" name="BMC Genomics">
        <title>Genome sequence of Anopheles sinensis provides insight into genetics basis of mosquito competence for malaria parasites.</title>
        <authorList>
            <person name="Zhou D."/>
            <person name="Zhang D."/>
            <person name="Ding G."/>
            <person name="Shi L."/>
            <person name="Hou Q."/>
            <person name="Ye Y."/>
            <person name="Xu Y."/>
            <person name="Zhou H."/>
            <person name="Xiong C."/>
            <person name="Li S."/>
            <person name="Yu J."/>
            <person name="Hong S."/>
            <person name="Yu X."/>
            <person name="Zou P."/>
            <person name="Chen C."/>
            <person name="Chang X."/>
            <person name="Wang W."/>
            <person name="Lv Y."/>
            <person name="Sun Y."/>
            <person name="Ma L."/>
            <person name="Shen B."/>
            <person name="Zhu C."/>
        </authorList>
    </citation>
    <scope>NUCLEOTIDE SEQUENCE [LARGE SCALE GENOMIC DNA]</scope>
</reference>
<dbReference type="OrthoDB" id="6147874at2759"/>
<keyword evidence="1" id="KW-0245">EGF-like domain</keyword>
<name>A0A084WHM6_ANOSI</name>
<dbReference type="SMART" id="SM00020">
    <property type="entry name" value="Tryp_SPc"/>
    <property type="match status" value="1"/>
</dbReference>
<dbReference type="Proteomes" id="UP000030765">
    <property type="component" value="Unassembled WGS sequence"/>
</dbReference>
<accession>A0A084WHM6</accession>
<protein>
    <submittedName>
        <fullName evidence="6">Peptidase S1 domain-containing protein</fullName>
    </submittedName>
</protein>
<dbReference type="GO" id="GO:0060070">
    <property type="term" value="P:canonical Wnt signaling pathway"/>
    <property type="evidence" value="ECO:0007669"/>
    <property type="project" value="TreeGrafter"/>
</dbReference>
<dbReference type="PANTHER" id="PTHR46513">
    <property type="entry name" value="VITELLOGENIN RECEPTOR-LIKE PROTEIN-RELATED-RELATED"/>
    <property type="match status" value="1"/>
</dbReference>
<comment type="similarity">
    <text evidence="3">Belongs to the peptidase S1 family. CLIP subfamily.</text>
</comment>
<dbReference type="InterPro" id="IPR009003">
    <property type="entry name" value="Peptidase_S1_PA"/>
</dbReference>
<dbReference type="InterPro" id="IPR043504">
    <property type="entry name" value="Peptidase_S1_PA_chymotrypsin"/>
</dbReference>
<dbReference type="InterPro" id="IPR000033">
    <property type="entry name" value="LDLR_classB_rpt"/>
</dbReference>
<dbReference type="PROSITE" id="PS50240">
    <property type="entry name" value="TRYPSIN_DOM"/>
    <property type="match status" value="1"/>
</dbReference>
<dbReference type="Gene3D" id="2.120.10.30">
    <property type="entry name" value="TolB, C-terminal domain"/>
    <property type="match status" value="1"/>
</dbReference>
<evidence type="ECO:0000313" key="6">
    <source>
        <dbReference type="EnsemblMetazoa" id="ASIC018372-PA"/>
    </source>
</evidence>
<gene>
    <name evidence="5" type="ORF">ZHAS_00018372</name>
</gene>
<evidence type="ECO:0000256" key="1">
    <source>
        <dbReference type="ARBA" id="ARBA00022536"/>
    </source>
</evidence>
<dbReference type="EMBL" id="KE525347">
    <property type="protein sequence ID" value="KFB49720.1"/>
    <property type="molecule type" value="Genomic_DNA"/>
</dbReference>
<dbReference type="Pfam" id="PF00089">
    <property type="entry name" value="Trypsin"/>
    <property type="match status" value="1"/>
</dbReference>